<proteinExistence type="inferred from homology"/>
<dbReference type="PANTHER" id="PTHR19855:SF11">
    <property type="entry name" value="RIBOSOME BIOGENESIS PROTEIN WDR12"/>
    <property type="match status" value="1"/>
</dbReference>
<evidence type="ECO:0000256" key="3">
    <source>
        <dbReference type="ARBA" id="ARBA00022574"/>
    </source>
</evidence>
<feature type="domain" description="NLE" evidence="8">
    <location>
        <begin position="14"/>
        <end position="81"/>
    </location>
</feature>
<dbReference type="FunFam" id="2.130.10.10:FF:001898">
    <property type="entry name" value="Ribosome biogenesis protein WDR12 homolog"/>
    <property type="match status" value="1"/>
</dbReference>
<dbReference type="AlphaFoldDB" id="A0A9J6C4T4"/>
<dbReference type="InterPro" id="IPR028599">
    <property type="entry name" value="WDR12/Ytm1"/>
</dbReference>
<evidence type="ECO:0000256" key="7">
    <source>
        <dbReference type="PROSITE-ProRule" id="PRU00221"/>
    </source>
</evidence>
<reference evidence="9" key="1">
    <citation type="submission" date="2021-03" db="EMBL/GenBank/DDBJ databases">
        <title>Chromosome level genome of the anhydrobiotic midge Polypedilum vanderplanki.</title>
        <authorList>
            <person name="Yoshida Y."/>
            <person name="Kikawada T."/>
            <person name="Gusev O."/>
        </authorList>
    </citation>
    <scope>NUCLEOTIDE SEQUENCE</scope>
    <source>
        <strain evidence="9">NIAS01</strain>
        <tissue evidence="9">Whole body or cell culture</tissue>
    </source>
</reference>
<dbReference type="Gene3D" id="2.130.10.10">
    <property type="entry name" value="YVTN repeat-like/Quinoprotein amine dehydrogenase"/>
    <property type="match status" value="2"/>
</dbReference>
<dbReference type="PROSITE" id="PS00678">
    <property type="entry name" value="WD_REPEATS_1"/>
    <property type="match status" value="1"/>
</dbReference>
<dbReference type="PROSITE" id="PS50082">
    <property type="entry name" value="WD_REPEATS_2"/>
    <property type="match status" value="4"/>
</dbReference>
<name>A0A9J6C4T4_POLVA</name>
<keyword evidence="5 6" id="KW-0539">Nucleus</keyword>
<comment type="caution">
    <text evidence="9">The sequence shown here is derived from an EMBL/GenBank/DDBJ whole genome shotgun (WGS) entry which is preliminary data.</text>
</comment>
<dbReference type="InterPro" id="IPR036322">
    <property type="entry name" value="WD40_repeat_dom_sf"/>
</dbReference>
<evidence type="ECO:0000256" key="6">
    <source>
        <dbReference type="HAMAP-Rule" id="MF_03029"/>
    </source>
</evidence>
<dbReference type="PRINTS" id="PR00320">
    <property type="entry name" value="GPROTEINBRPT"/>
</dbReference>
<dbReference type="GO" id="GO:0043021">
    <property type="term" value="F:ribonucleoprotein complex binding"/>
    <property type="evidence" value="ECO:0007669"/>
    <property type="project" value="UniProtKB-UniRule"/>
</dbReference>
<dbReference type="GO" id="GO:0030687">
    <property type="term" value="C:preribosome, large subunit precursor"/>
    <property type="evidence" value="ECO:0007669"/>
    <property type="project" value="UniProtKB-UniRule"/>
</dbReference>
<dbReference type="InterPro" id="IPR020472">
    <property type="entry name" value="WD40_PAC1"/>
</dbReference>
<comment type="function">
    <text evidence="6">Required for maturation of ribosomal RNAs and formation of the large ribosomal subunit.</text>
</comment>
<keyword evidence="1 6" id="KW-0690">Ribosome biogenesis</keyword>
<dbReference type="PANTHER" id="PTHR19855">
    <property type="entry name" value="WD40 REPEAT PROTEIN 12, 37"/>
    <property type="match status" value="1"/>
</dbReference>
<dbReference type="InterPro" id="IPR012972">
    <property type="entry name" value="NLE"/>
</dbReference>
<gene>
    <name evidence="9" type="ORF">PVAND_006405</name>
</gene>
<organism evidence="9 10">
    <name type="scientific">Polypedilum vanderplanki</name>
    <name type="common">Sleeping chironomid midge</name>
    <dbReference type="NCBI Taxonomy" id="319348"/>
    <lineage>
        <taxon>Eukaryota</taxon>
        <taxon>Metazoa</taxon>
        <taxon>Ecdysozoa</taxon>
        <taxon>Arthropoda</taxon>
        <taxon>Hexapoda</taxon>
        <taxon>Insecta</taxon>
        <taxon>Pterygota</taxon>
        <taxon>Neoptera</taxon>
        <taxon>Endopterygota</taxon>
        <taxon>Diptera</taxon>
        <taxon>Nematocera</taxon>
        <taxon>Chironomoidea</taxon>
        <taxon>Chironomidae</taxon>
        <taxon>Chironominae</taxon>
        <taxon>Polypedilum</taxon>
        <taxon>Polypedilum</taxon>
    </lineage>
</organism>
<feature type="repeat" description="WD" evidence="7">
    <location>
        <begin position="345"/>
        <end position="381"/>
    </location>
</feature>
<dbReference type="InterPro" id="IPR015943">
    <property type="entry name" value="WD40/YVTN_repeat-like_dom_sf"/>
</dbReference>
<evidence type="ECO:0000256" key="1">
    <source>
        <dbReference type="ARBA" id="ARBA00022517"/>
    </source>
</evidence>
<accession>A0A9J6C4T4</accession>
<evidence type="ECO:0000256" key="2">
    <source>
        <dbReference type="ARBA" id="ARBA00022552"/>
    </source>
</evidence>
<comment type="similarity">
    <text evidence="6">Belongs to the WD repeat WDR12/YTM1 family.</text>
</comment>
<dbReference type="InterPro" id="IPR019775">
    <property type="entry name" value="WD40_repeat_CS"/>
</dbReference>
<evidence type="ECO:0000259" key="8">
    <source>
        <dbReference type="Pfam" id="PF08154"/>
    </source>
</evidence>
<dbReference type="PROSITE" id="PS50294">
    <property type="entry name" value="WD_REPEATS_REGION"/>
    <property type="match status" value="4"/>
</dbReference>
<protein>
    <recommendedName>
        <fullName evidence="6">Ribosome biogenesis protein WDR12 homolog</fullName>
    </recommendedName>
</protein>
<evidence type="ECO:0000313" key="10">
    <source>
        <dbReference type="Proteomes" id="UP001107558"/>
    </source>
</evidence>
<dbReference type="OrthoDB" id="10251381at2759"/>
<dbReference type="Pfam" id="PF08154">
    <property type="entry name" value="NLE"/>
    <property type="match status" value="1"/>
</dbReference>
<dbReference type="GO" id="GO:0005730">
    <property type="term" value="C:nucleolus"/>
    <property type="evidence" value="ECO:0007669"/>
    <property type="project" value="UniProtKB-SubCell"/>
</dbReference>
<dbReference type="GO" id="GO:0000463">
    <property type="term" value="P:maturation of LSU-rRNA from tricistronic rRNA transcript (SSU-rRNA, 5.8S rRNA, LSU-rRNA)"/>
    <property type="evidence" value="ECO:0007669"/>
    <property type="project" value="UniProtKB-UniRule"/>
</dbReference>
<dbReference type="GO" id="GO:0005654">
    <property type="term" value="C:nucleoplasm"/>
    <property type="evidence" value="ECO:0007669"/>
    <property type="project" value="UniProtKB-SubCell"/>
</dbReference>
<dbReference type="Pfam" id="PF00400">
    <property type="entry name" value="WD40"/>
    <property type="match status" value="6"/>
</dbReference>
<evidence type="ECO:0000313" key="9">
    <source>
        <dbReference type="EMBL" id="KAG5676582.1"/>
    </source>
</evidence>
<sequence length="427" mass="48053">MASSRARNNEEQQLQIHLITKQSQFAVPDTPYTIQSNVTTTELNNLVNTLLEASQNEMYSETEFDFLVKGEFLKTNLAKHLKDREISFEDVIDVEYVERFPAPEPIDCLLHDDWVAAVQSYGEWILTGCYDNSVNIWNMKGEHKLTLSGHDGPCSSVAWISLNEDSGIGLFASGSKDQIIKIWEWNCHQNKAQCIFTCKGHERAIECISVSPNGKHIASGGWDNFLKVWSASTLDETTGSGSSKKVKTDEANVRTPISTLEGHKEAISSVHWIDNGTILSSSWDHTMKIWDLNMRALKNEIAGNKSFFDVSYSHLNGLIIAASADKNLRLFDPKSNQGTIVKSTFLGHNQWVSSVRWSKTEEFLFISGSYDNAVKLWDYRSPKAPLFDLVGHEDKVMAVDWSNPKYMVSGGADNSVRIFKSRKVLEE</sequence>
<dbReference type="CDD" id="cd00200">
    <property type="entry name" value="WD40"/>
    <property type="match status" value="1"/>
</dbReference>
<feature type="repeat" description="WD" evidence="7">
    <location>
        <begin position="260"/>
        <end position="293"/>
    </location>
</feature>
<dbReference type="GO" id="GO:0000466">
    <property type="term" value="P:maturation of 5.8S rRNA from tricistronic rRNA transcript (SSU-rRNA, 5.8S rRNA, LSU-rRNA)"/>
    <property type="evidence" value="ECO:0007669"/>
    <property type="project" value="UniProtKB-UniRule"/>
</dbReference>
<keyword evidence="10" id="KW-1185">Reference proteome</keyword>
<keyword evidence="3 7" id="KW-0853">WD repeat</keyword>
<dbReference type="Proteomes" id="UP001107558">
    <property type="component" value="Chromosome 2"/>
</dbReference>
<keyword evidence="4" id="KW-0677">Repeat</keyword>
<evidence type="ECO:0000256" key="4">
    <source>
        <dbReference type="ARBA" id="ARBA00022737"/>
    </source>
</evidence>
<evidence type="ECO:0000256" key="5">
    <source>
        <dbReference type="ARBA" id="ARBA00023242"/>
    </source>
</evidence>
<keyword evidence="2 6" id="KW-0698">rRNA processing</keyword>
<dbReference type="HAMAP" id="MF_03029">
    <property type="entry name" value="WDR12"/>
    <property type="match status" value="1"/>
</dbReference>
<dbReference type="EMBL" id="JADBJN010000002">
    <property type="protein sequence ID" value="KAG5676582.1"/>
    <property type="molecule type" value="Genomic_DNA"/>
</dbReference>
<feature type="repeat" description="WD" evidence="7">
    <location>
        <begin position="198"/>
        <end position="239"/>
    </location>
</feature>
<comment type="subcellular location">
    <subcellularLocation>
        <location evidence="6">Nucleus</location>
        <location evidence="6">Nucleolus</location>
    </subcellularLocation>
    <subcellularLocation>
        <location evidence="6">Nucleus</location>
        <location evidence="6">Nucleoplasm</location>
    </subcellularLocation>
</comment>
<dbReference type="SMART" id="SM00320">
    <property type="entry name" value="WD40"/>
    <property type="match status" value="7"/>
</dbReference>
<feature type="repeat" description="WD" evidence="7">
    <location>
        <begin position="389"/>
        <end position="420"/>
    </location>
</feature>
<dbReference type="InterPro" id="IPR001680">
    <property type="entry name" value="WD40_rpt"/>
</dbReference>
<dbReference type="SUPFAM" id="SSF50978">
    <property type="entry name" value="WD40 repeat-like"/>
    <property type="match status" value="1"/>
</dbReference>